<evidence type="ECO:0000256" key="7">
    <source>
        <dbReference type="ARBA" id="ARBA00023010"/>
    </source>
</evidence>
<evidence type="ECO:0000256" key="1">
    <source>
        <dbReference type="ARBA" id="ARBA00004167"/>
    </source>
</evidence>
<keyword evidence="13" id="KW-1185">Reference proteome</keyword>
<evidence type="ECO:0000256" key="8">
    <source>
        <dbReference type="ARBA" id="ARBA00023136"/>
    </source>
</evidence>
<reference evidence="12 13" key="1">
    <citation type="submission" date="2018-04" db="EMBL/GenBank/DDBJ databases">
        <title>Genomic Encyclopedia of Archaeal and Bacterial Type Strains, Phase II (KMG-II): from individual species to whole genera.</title>
        <authorList>
            <person name="Goeker M."/>
        </authorList>
    </citation>
    <scope>NUCLEOTIDE SEQUENCE [LARGE SCALE GENOMIC DNA]</scope>
    <source>
        <strain evidence="12 13">DSM 18064</strain>
    </source>
</reference>
<evidence type="ECO:0000256" key="3">
    <source>
        <dbReference type="ARBA" id="ARBA00022475"/>
    </source>
</evidence>
<feature type="compositionally biased region" description="Basic and acidic residues" evidence="10">
    <location>
        <begin position="105"/>
        <end position="116"/>
    </location>
</feature>
<evidence type="ECO:0000256" key="5">
    <source>
        <dbReference type="ARBA" id="ARBA00022927"/>
    </source>
</evidence>
<proteinExistence type="inferred from homology"/>
<feature type="transmembrane region" description="Helical" evidence="11">
    <location>
        <begin position="6"/>
        <end position="25"/>
    </location>
</feature>
<sequence length="138" mass="14917">MFDLGWTELLVIGIVALIVVGPKDLPGLFRTLGRFTAKARNMAREFQRAMDQAADEAGVKETAEELRDIADPRKMGLNALGDAAEKFEKWQPPNPARGPATAEMTEERAAKAEKIRAAAAEKAAARQAADAADPERDA</sequence>
<evidence type="ECO:0000256" key="2">
    <source>
        <dbReference type="ARBA" id="ARBA00022448"/>
    </source>
</evidence>
<dbReference type="OrthoDB" id="7206969at2"/>
<comment type="subcellular location">
    <subcellularLocation>
        <location evidence="9">Cell membrane</location>
        <topology evidence="9">Single-pass membrane protein</topology>
    </subcellularLocation>
    <subcellularLocation>
        <location evidence="1">Membrane</location>
        <topology evidence="1">Single-pass membrane protein</topology>
    </subcellularLocation>
</comment>
<accession>A0A2T5BWJ7</accession>
<feature type="region of interest" description="Disordered" evidence="10">
    <location>
        <begin position="84"/>
        <end position="138"/>
    </location>
</feature>
<evidence type="ECO:0000313" key="13">
    <source>
        <dbReference type="Proteomes" id="UP000243859"/>
    </source>
</evidence>
<dbReference type="GO" id="GO:0008320">
    <property type="term" value="F:protein transmembrane transporter activity"/>
    <property type="evidence" value="ECO:0007669"/>
    <property type="project" value="UniProtKB-UniRule"/>
</dbReference>
<organism evidence="12 13">
    <name type="scientific">Rhodovulum imhoffii</name>
    <dbReference type="NCBI Taxonomy" id="365340"/>
    <lineage>
        <taxon>Bacteria</taxon>
        <taxon>Pseudomonadati</taxon>
        <taxon>Pseudomonadota</taxon>
        <taxon>Alphaproteobacteria</taxon>
        <taxon>Rhodobacterales</taxon>
        <taxon>Paracoccaceae</taxon>
        <taxon>Rhodovulum</taxon>
    </lineage>
</organism>
<dbReference type="InterPro" id="IPR003369">
    <property type="entry name" value="TatA/B/E"/>
</dbReference>
<name>A0A2T5BWJ7_9RHOB</name>
<keyword evidence="4 9" id="KW-0812">Transmembrane</keyword>
<dbReference type="RefSeq" id="WP_107890621.1">
    <property type="nucleotide sequence ID" value="NZ_NHSI01000066.1"/>
</dbReference>
<dbReference type="Proteomes" id="UP000243859">
    <property type="component" value="Unassembled WGS sequence"/>
</dbReference>
<evidence type="ECO:0000256" key="6">
    <source>
        <dbReference type="ARBA" id="ARBA00022989"/>
    </source>
</evidence>
<dbReference type="Gene3D" id="1.20.5.3310">
    <property type="match status" value="1"/>
</dbReference>
<comment type="subunit">
    <text evidence="9">The Tat system comprises two distinct complexes: a TatABC complex, containing multiple copies of TatA, TatB and TatC subunits, and a separate TatA complex, containing only TatA subunits. Substrates initially bind to the TatABC complex, which probably triggers association of the separate TatA complex to form the active translocon.</text>
</comment>
<comment type="function">
    <text evidence="9">Part of the twin-arginine translocation (Tat) system that transports large folded proteins containing a characteristic twin-arginine motif in their signal peptide across membranes. Together with TatC, TatB is part of a receptor directly interacting with Tat signal peptides. TatB may form an oligomeric binding site that transiently accommodates folded Tat precursor proteins before their translocation.</text>
</comment>
<dbReference type="GO" id="GO:0033281">
    <property type="term" value="C:TAT protein transport complex"/>
    <property type="evidence" value="ECO:0007669"/>
    <property type="project" value="UniProtKB-UniRule"/>
</dbReference>
<dbReference type="HAMAP" id="MF_00237">
    <property type="entry name" value="TatB"/>
    <property type="match status" value="1"/>
</dbReference>
<dbReference type="PANTHER" id="PTHR33162:SF1">
    <property type="entry name" value="SEC-INDEPENDENT PROTEIN TRANSLOCASE PROTEIN TATA, CHLOROPLASTIC"/>
    <property type="match status" value="1"/>
</dbReference>
<dbReference type="AlphaFoldDB" id="A0A2T5BWJ7"/>
<comment type="caution">
    <text evidence="12">The sequence shown here is derived from an EMBL/GenBank/DDBJ whole genome shotgun (WGS) entry which is preliminary data.</text>
</comment>
<evidence type="ECO:0000256" key="11">
    <source>
        <dbReference type="SAM" id="Phobius"/>
    </source>
</evidence>
<protein>
    <recommendedName>
        <fullName evidence="9">Sec-independent protein translocase protein TatB</fullName>
    </recommendedName>
</protein>
<evidence type="ECO:0000313" key="12">
    <source>
        <dbReference type="EMBL" id="PTN04025.1"/>
    </source>
</evidence>
<keyword evidence="2 9" id="KW-0813">Transport</keyword>
<keyword evidence="6 9" id="KW-1133">Transmembrane helix</keyword>
<dbReference type="PANTHER" id="PTHR33162">
    <property type="entry name" value="SEC-INDEPENDENT PROTEIN TRANSLOCASE PROTEIN TATA, CHLOROPLASTIC"/>
    <property type="match status" value="1"/>
</dbReference>
<comment type="similarity">
    <text evidence="9">Belongs to the TatB family.</text>
</comment>
<keyword evidence="8 9" id="KW-0472">Membrane</keyword>
<dbReference type="InterPro" id="IPR018448">
    <property type="entry name" value="TatB"/>
</dbReference>
<dbReference type="NCBIfam" id="TIGR01410">
    <property type="entry name" value="tatB"/>
    <property type="match status" value="1"/>
</dbReference>
<dbReference type="GO" id="GO:0043953">
    <property type="term" value="P:protein transport by the Tat complex"/>
    <property type="evidence" value="ECO:0007669"/>
    <property type="project" value="UniProtKB-UniRule"/>
</dbReference>
<dbReference type="Pfam" id="PF02416">
    <property type="entry name" value="TatA_B_E"/>
    <property type="match status" value="1"/>
</dbReference>
<feature type="compositionally biased region" description="Low complexity" evidence="10">
    <location>
        <begin position="117"/>
        <end position="131"/>
    </location>
</feature>
<evidence type="ECO:0000256" key="10">
    <source>
        <dbReference type="SAM" id="MobiDB-lite"/>
    </source>
</evidence>
<keyword evidence="7 9" id="KW-0811">Translocation</keyword>
<evidence type="ECO:0000256" key="4">
    <source>
        <dbReference type="ARBA" id="ARBA00022692"/>
    </source>
</evidence>
<dbReference type="EMBL" id="QAAA01000001">
    <property type="protein sequence ID" value="PTN04025.1"/>
    <property type="molecule type" value="Genomic_DNA"/>
</dbReference>
<gene>
    <name evidence="9" type="primary">tatB</name>
    <name evidence="12" type="ORF">C8N32_101222</name>
</gene>
<keyword evidence="3 9" id="KW-1003">Cell membrane</keyword>
<evidence type="ECO:0000256" key="9">
    <source>
        <dbReference type="HAMAP-Rule" id="MF_00237"/>
    </source>
</evidence>
<keyword evidence="5 9" id="KW-0653">Protein transport</keyword>
<dbReference type="PRINTS" id="PR01506">
    <property type="entry name" value="TATBPROTEIN"/>
</dbReference>